<gene>
    <name evidence="4" type="ORF">J2T15_006159</name>
</gene>
<feature type="transmembrane region" description="Helical" evidence="2">
    <location>
        <begin position="6"/>
        <end position="25"/>
    </location>
</feature>
<proteinExistence type="predicted"/>
<comment type="caution">
    <text evidence="4">The sequence shown here is derived from an EMBL/GenBank/DDBJ whole genome shotgun (WGS) entry which is preliminary data.</text>
</comment>
<evidence type="ECO:0000256" key="2">
    <source>
        <dbReference type="SAM" id="Phobius"/>
    </source>
</evidence>
<evidence type="ECO:0000259" key="3">
    <source>
        <dbReference type="PROSITE" id="PS50234"/>
    </source>
</evidence>
<dbReference type="CDD" id="cd00198">
    <property type="entry name" value="vWFA"/>
    <property type="match status" value="1"/>
</dbReference>
<dbReference type="SMART" id="SM00327">
    <property type="entry name" value="VWA"/>
    <property type="match status" value="2"/>
</dbReference>
<dbReference type="PANTHER" id="PTHR37947:SF2">
    <property type="entry name" value="VON WILLEBRAND FACTOR TYPE A"/>
    <property type="match status" value="1"/>
</dbReference>
<keyword evidence="2" id="KW-0812">Transmembrane</keyword>
<dbReference type="InterPro" id="IPR002035">
    <property type="entry name" value="VWF_A"/>
</dbReference>
<dbReference type="Pfam" id="PF00092">
    <property type="entry name" value="VWA"/>
    <property type="match status" value="1"/>
</dbReference>
<dbReference type="Gene3D" id="3.40.50.410">
    <property type="entry name" value="von Willebrand factor, type A domain"/>
    <property type="match status" value="1"/>
</dbReference>
<dbReference type="Gene3D" id="3.40.50.880">
    <property type="match status" value="2"/>
</dbReference>
<keyword evidence="5" id="KW-1185">Reference proteome</keyword>
<feature type="compositionally biased region" description="Low complexity" evidence="1">
    <location>
        <begin position="923"/>
        <end position="938"/>
    </location>
</feature>
<dbReference type="SUPFAM" id="SSF52317">
    <property type="entry name" value="Class I glutamine amidotransferase-like"/>
    <property type="match status" value="1"/>
</dbReference>
<protein>
    <submittedName>
        <fullName evidence="4">Mg-chelatase subunit ChlD</fullName>
    </submittedName>
</protein>
<feature type="domain" description="VWFA" evidence="3">
    <location>
        <begin position="411"/>
        <end position="576"/>
    </location>
</feature>
<dbReference type="PANTHER" id="PTHR37947">
    <property type="entry name" value="BLL2462 PROTEIN"/>
    <property type="match status" value="1"/>
</dbReference>
<dbReference type="Proteomes" id="UP001229346">
    <property type="component" value="Unassembled WGS sequence"/>
</dbReference>
<dbReference type="SUPFAM" id="SSF53300">
    <property type="entry name" value="vWA-like"/>
    <property type="match status" value="2"/>
</dbReference>
<dbReference type="InterPro" id="IPR029062">
    <property type="entry name" value="Class_I_gatase-like"/>
</dbReference>
<sequence length="968" mass="104515">MGIQVEAPWALTLLLPWLFYMAWIIRTTIRLKGGRKIAAITLRGIITVLLIAIVAQVQPFVIERQRSVVIVADRSASMQADKQIGEWIAKGWAARHDGDTAGVVSTGLNAAVERSISNELTEESASFAFRTTVNDRFTDLSGGLQLAAAMLQKEGGGRVVLLSDGAENAGDARRQARLLANAGIAVDVVEMQTEPKSDAAIESLDVPAMLKQGETFPFEIAIASVASQQAELRLFADNEEISVTQVQLEKGDNRFVLNSIAVEPGYHRFRAELYAAGDEQAANNTAYAFSRVAGPPHVLIVEGQPQSSANVEAALSASFIGHTTIMPEQLSVELAEYASYDSIILNNVPATRIAEKPMEWLGKAVSDYGVGLVMLGGEDSFGLGGYFKTPVERALPVYMDLQGKRQIPSLGLVLVIDRSGSMSDGKLELAKEAAIRTIELMRDADTVGVVAFDSAPWWVVEPEKLSNRDSIIERIQGIQSEGGTEIYNALKAGYEGLLEVDAQRKHMILLTDGQSATNPGYEALTDAIVDDQMTLSTVAVGDGADQVLLERLAKAAKGRFYFTKDQSTLPAIFSRETVMMSRTYIVEQNFTPAIAQASDWSKLWSGGVPTVNAYIAATAKEAAEVALLTPNGDPLLARWQYGSGRSVAWTTDVTGKWAREWVQWPSFPNVLTEWVKWTFPQFANNPYSITTEQDGGQATLKVRSEAGAGSFGSALSAGIEDESGSYTIRRLMPTGPGEYETSLQATEPGVYLTQIGRQAVGNAIEGGTTSAFVIPYSPEYRLSNTDGAETMAQIAATTGGRKLLMDNPQALFQFEPLEARRTVDITNKLLLAILLLWLADIALRRLSLPYGRLLEWAGKIFKLRNGRRSGQALDASASASAVTRLRKRASEASRFYGGNDTESAAHQTNAAQKENAANPVKPAATSSASHSSASTGHAVVDRSGRAEQDPAADGTINRLLAAKNKNRR</sequence>
<evidence type="ECO:0000256" key="1">
    <source>
        <dbReference type="SAM" id="MobiDB-lite"/>
    </source>
</evidence>
<dbReference type="RefSeq" id="WP_307210326.1">
    <property type="nucleotide sequence ID" value="NZ_JAUSSU010000023.1"/>
</dbReference>
<dbReference type="EMBL" id="JAUSSU010000023">
    <property type="protein sequence ID" value="MDQ0116677.1"/>
    <property type="molecule type" value="Genomic_DNA"/>
</dbReference>
<dbReference type="PROSITE" id="PS50234">
    <property type="entry name" value="VWFA"/>
    <property type="match status" value="1"/>
</dbReference>
<feature type="compositionally biased region" description="Polar residues" evidence="1">
    <location>
        <begin position="900"/>
        <end position="912"/>
    </location>
</feature>
<keyword evidence="2" id="KW-0472">Membrane</keyword>
<evidence type="ECO:0000313" key="5">
    <source>
        <dbReference type="Proteomes" id="UP001229346"/>
    </source>
</evidence>
<name>A0ABT9UAM1_PAEHA</name>
<organism evidence="4 5">
    <name type="scientific">Paenibacillus harenae</name>
    <dbReference type="NCBI Taxonomy" id="306543"/>
    <lineage>
        <taxon>Bacteria</taxon>
        <taxon>Bacillati</taxon>
        <taxon>Bacillota</taxon>
        <taxon>Bacilli</taxon>
        <taxon>Bacillales</taxon>
        <taxon>Paenibacillaceae</taxon>
        <taxon>Paenibacillus</taxon>
    </lineage>
</organism>
<feature type="region of interest" description="Disordered" evidence="1">
    <location>
        <begin position="893"/>
        <end position="968"/>
    </location>
</feature>
<feature type="compositionally biased region" description="Basic and acidic residues" evidence="1">
    <location>
        <begin position="939"/>
        <end position="948"/>
    </location>
</feature>
<reference evidence="4 5" key="1">
    <citation type="submission" date="2023-07" db="EMBL/GenBank/DDBJ databases">
        <title>Sorghum-associated microbial communities from plants grown in Nebraska, USA.</title>
        <authorList>
            <person name="Schachtman D."/>
        </authorList>
    </citation>
    <scope>NUCLEOTIDE SEQUENCE [LARGE SCALE GENOMIC DNA]</scope>
    <source>
        <strain evidence="4 5">CC482</strain>
    </source>
</reference>
<feature type="transmembrane region" description="Helical" evidence="2">
    <location>
        <begin position="37"/>
        <end position="57"/>
    </location>
</feature>
<dbReference type="Pfam" id="PF13519">
    <property type="entry name" value="VWA_2"/>
    <property type="match status" value="1"/>
</dbReference>
<evidence type="ECO:0000313" key="4">
    <source>
        <dbReference type="EMBL" id="MDQ0116677.1"/>
    </source>
</evidence>
<accession>A0ABT9UAM1</accession>
<keyword evidence="2" id="KW-1133">Transmembrane helix</keyword>
<dbReference type="InterPro" id="IPR036465">
    <property type="entry name" value="vWFA_dom_sf"/>
</dbReference>